<organism evidence="2 3">
    <name type="scientific">Blepharisma stoltei</name>
    <dbReference type="NCBI Taxonomy" id="1481888"/>
    <lineage>
        <taxon>Eukaryota</taxon>
        <taxon>Sar</taxon>
        <taxon>Alveolata</taxon>
        <taxon>Ciliophora</taxon>
        <taxon>Postciliodesmatophora</taxon>
        <taxon>Heterotrichea</taxon>
        <taxon>Heterotrichida</taxon>
        <taxon>Blepharismidae</taxon>
        <taxon>Blepharisma</taxon>
    </lineage>
</organism>
<dbReference type="EMBL" id="CAJZBQ010000062">
    <property type="protein sequence ID" value="CAG9335747.1"/>
    <property type="molecule type" value="Genomic_DNA"/>
</dbReference>
<proteinExistence type="predicted"/>
<dbReference type="Proteomes" id="UP001162131">
    <property type="component" value="Unassembled WGS sequence"/>
</dbReference>
<protein>
    <submittedName>
        <fullName evidence="2">Uncharacterized protein</fullName>
    </submittedName>
</protein>
<evidence type="ECO:0000313" key="2">
    <source>
        <dbReference type="EMBL" id="CAG9335747.1"/>
    </source>
</evidence>
<sequence length="237" mass="26845">MRVNVTFYIYINENSNSEEIKQAILGAFKQNFDIISKGKKIKPDQEFNKINASTDPKLFLLFSKYKTNKADSIISAPKVVKSSIPQAEKTESSNPANSYISPFMIIEKSATSKEEDHQESEKIEADQNYNKSPSEIASSEGNQELKIAEIEKGDLNQSRDPLFPGSDLTIKQVADNWFSMMASDEANIATILQIGKDPNYYDEFAKQVLLQNPDSEFFFKICKSDIIKLCQEWIVKS</sequence>
<feature type="compositionally biased region" description="Basic and acidic residues" evidence="1">
    <location>
        <begin position="111"/>
        <end position="125"/>
    </location>
</feature>
<comment type="caution">
    <text evidence="2">The sequence shown here is derived from an EMBL/GenBank/DDBJ whole genome shotgun (WGS) entry which is preliminary data.</text>
</comment>
<dbReference type="AlphaFoldDB" id="A0AAU9KE25"/>
<feature type="compositionally biased region" description="Polar residues" evidence="1">
    <location>
        <begin position="127"/>
        <end position="142"/>
    </location>
</feature>
<accession>A0AAU9KE25</accession>
<evidence type="ECO:0000313" key="3">
    <source>
        <dbReference type="Proteomes" id="UP001162131"/>
    </source>
</evidence>
<evidence type="ECO:0000256" key="1">
    <source>
        <dbReference type="SAM" id="MobiDB-lite"/>
    </source>
</evidence>
<keyword evidence="3" id="KW-1185">Reference proteome</keyword>
<feature type="region of interest" description="Disordered" evidence="1">
    <location>
        <begin position="111"/>
        <end position="142"/>
    </location>
</feature>
<name>A0AAU9KE25_9CILI</name>
<reference evidence="2" key="1">
    <citation type="submission" date="2021-09" db="EMBL/GenBank/DDBJ databases">
        <authorList>
            <consortium name="AG Swart"/>
            <person name="Singh M."/>
            <person name="Singh A."/>
            <person name="Seah K."/>
            <person name="Emmerich C."/>
        </authorList>
    </citation>
    <scope>NUCLEOTIDE SEQUENCE</scope>
    <source>
        <strain evidence="2">ATCC30299</strain>
    </source>
</reference>
<gene>
    <name evidence="2" type="ORF">BSTOLATCC_MIC64210</name>
</gene>